<dbReference type="InterPro" id="IPR006700">
    <property type="entry name" value="RsmE"/>
</dbReference>
<comment type="catalytic activity">
    <reaction evidence="11 12">
        <text>uridine(1498) in 16S rRNA + S-adenosyl-L-methionine = N(3)-methyluridine(1498) in 16S rRNA + S-adenosyl-L-homocysteine + H(+)</text>
        <dbReference type="Rhea" id="RHEA:42920"/>
        <dbReference type="Rhea" id="RHEA-COMP:10283"/>
        <dbReference type="Rhea" id="RHEA-COMP:10284"/>
        <dbReference type="ChEBI" id="CHEBI:15378"/>
        <dbReference type="ChEBI" id="CHEBI:57856"/>
        <dbReference type="ChEBI" id="CHEBI:59789"/>
        <dbReference type="ChEBI" id="CHEBI:65315"/>
        <dbReference type="ChEBI" id="CHEBI:74502"/>
        <dbReference type="EC" id="2.1.1.193"/>
    </reaction>
</comment>
<dbReference type="SUPFAM" id="SSF88697">
    <property type="entry name" value="PUA domain-like"/>
    <property type="match status" value="1"/>
</dbReference>
<dbReference type="InterPro" id="IPR046886">
    <property type="entry name" value="RsmE_MTase_dom"/>
</dbReference>
<dbReference type="EC" id="2.1.1.193" evidence="3 12"/>
<evidence type="ECO:0000256" key="5">
    <source>
        <dbReference type="ARBA" id="ARBA00022490"/>
    </source>
</evidence>
<name>A0A7S7FPA0_LACRG</name>
<sequence>MQRFFTEHLLHSQQTVTLEPAIAKHAIKVLRYDVGAVFELADPKHRVYQAKVQTTDPLTVEIGPEITKNVELPIAVEVVCGVSKGDKAEWIVQKATELGAAKIGFFNAQWGTARWPAERIAKKMDRLATIAQNAAEQSHRNLVPEVTMYAKLSDVGDDAAVKLVAYEESAKKGEHAALVSALVPHPASLCVVFGPEGGISPAELALLQARGFTPAGLGPRILRTETAPLYLLSAVSVLTELA</sequence>
<dbReference type="GO" id="GO:0070475">
    <property type="term" value="P:rRNA base methylation"/>
    <property type="evidence" value="ECO:0007669"/>
    <property type="project" value="TreeGrafter"/>
</dbReference>
<evidence type="ECO:0000256" key="3">
    <source>
        <dbReference type="ARBA" id="ARBA00012328"/>
    </source>
</evidence>
<keyword evidence="5 12" id="KW-0963">Cytoplasm</keyword>
<evidence type="ECO:0000259" key="13">
    <source>
        <dbReference type="Pfam" id="PF04452"/>
    </source>
</evidence>
<dbReference type="KEGG" id="lrg:LRHM_1508"/>
<dbReference type="CDD" id="cd18084">
    <property type="entry name" value="RsmE-like"/>
    <property type="match status" value="1"/>
</dbReference>
<dbReference type="SUPFAM" id="SSF75217">
    <property type="entry name" value="alpha/beta knot"/>
    <property type="match status" value="1"/>
</dbReference>
<dbReference type="GO" id="GO:0005737">
    <property type="term" value="C:cytoplasm"/>
    <property type="evidence" value="ECO:0007669"/>
    <property type="project" value="UniProtKB-SubCell"/>
</dbReference>
<evidence type="ECO:0000256" key="7">
    <source>
        <dbReference type="ARBA" id="ARBA00022603"/>
    </source>
</evidence>
<reference evidence="15 16" key="1">
    <citation type="journal article" date="2009" name="J. Bacteriol.">
        <title>Complete genome sequence of the probiotic Lactobacillus rhamnosus ATCC 53103.</title>
        <authorList>
            <person name="Morita H."/>
            <person name="Toh H."/>
            <person name="Oshima K."/>
            <person name="Murakami M."/>
            <person name="Taylor T.D."/>
            <person name="Igimi S."/>
            <person name="Hattori M."/>
        </authorList>
    </citation>
    <scope>NUCLEOTIDE SEQUENCE [LARGE SCALE GENOMIC DNA]</scope>
    <source>
        <strain evidence="16">ATCC 53103 / LMG 18243 / GG [Tokyo]</strain>
    </source>
</reference>
<evidence type="ECO:0000256" key="9">
    <source>
        <dbReference type="ARBA" id="ARBA00022691"/>
    </source>
</evidence>
<dbReference type="InterPro" id="IPR046887">
    <property type="entry name" value="RsmE_PUA-like"/>
</dbReference>
<dbReference type="NCBIfam" id="TIGR00046">
    <property type="entry name" value="RsmE family RNA methyltransferase"/>
    <property type="match status" value="1"/>
</dbReference>
<dbReference type="Gene3D" id="3.40.1280.10">
    <property type="match status" value="1"/>
</dbReference>
<dbReference type="GO" id="GO:0070042">
    <property type="term" value="F:rRNA (uridine-N3-)-methyltransferase activity"/>
    <property type="evidence" value="ECO:0007669"/>
    <property type="project" value="TreeGrafter"/>
</dbReference>
<evidence type="ECO:0000256" key="11">
    <source>
        <dbReference type="ARBA" id="ARBA00047944"/>
    </source>
</evidence>
<evidence type="ECO:0000256" key="1">
    <source>
        <dbReference type="ARBA" id="ARBA00004496"/>
    </source>
</evidence>
<accession>A0A7S7FPA0</accession>
<proteinExistence type="inferred from homology"/>
<comment type="function">
    <text evidence="10 12">Specifically methylates the N3 position of the uracil ring of uridine 1498 (m3U1498) in 16S rRNA. Acts on the fully assembled 30S ribosomal subunit.</text>
</comment>
<evidence type="ECO:0000256" key="10">
    <source>
        <dbReference type="ARBA" id="ARBA00025699"/>
    </source>
</evidence>
<keyword evidence="7 12" id="KW-0489">Methyltransferase</keyword>
<dbReference type="EMBL" id="AP011548">
    <property type="protein sequence ID" value="BAI42035.1"/>
    <property type="molecule type" value="Genomic_DNA"/>
</dbReference>
<comment type="similarity">
    <text evidence="2 12">Belongs to the RNA methyltransferase RsmE family.</text>
</comment>
<feature type="domain" description="Ribosomal RNA small subunit methyltransferase E methyltransferase" evidence="13">
    <location>
        <begin position="71"/>
        <end position="235"/>
    </location>
</feature>
<evidence type="ECO:0000256" key="12">
    <source>
        <dbReference type="PIRNR" id="PIRNR015601"/>
    </source>
</evidence>
<keyword evidence="9 12" id="KW-0949">S-adenosyl-L-methionine</keyword>
<dbReference type="PIRSF" id="PIRSF015601">
    <property type="entry name" value="MTase_slr0722"/>
    <property type="match status" value="1"/>
</dbReference>
<dbReference type="AlphaFoldDB" id="A0A7S7FPA0"/>
<gene>
    <name evidence="15" type="ordered locus">LRHM_1508</name>
</gene>
<evidence type="ECO:0000313" key="15">
    <source>
        <dbReference type="EMBL" id="BAI42035.1"/>
    </source>
</evidence>
<evidence type="ECO:0000256" key="6">
    <source>
        <dbReference type="ARBA" id="ARBA00022552"/>
    </source>
</evidence>
<feature type="domain" description="Ribosomal RNA small subunit methyltransferase E PUA-like" evidence="14">
    <location>
        <begin position="21"/>
        <end position="61"/>
    </location>
</feature>
<organism evidence="15 16">
    <name type="scientific">Lacticaseibacillus rhamnosus (strain ATCC 53103 / LMG 18243 / GG)</name>
    <name type="common">Lactobacillus rhamnosus</name>
    <dbReference type="NCBI Taxonomy" id="568703"/>
    <lineage>
        <taxon>Bacteria</taxon>
        <taxon>Bacillati</taxon>
        <taxon>Bacillota</taxon>
        <taxon>Bacilli</taxon>
        <taxon>Lactobacillales</taxon>
        <taxon>Lactobacillaceae</taxon>
        <taxon>Lacticaseibacillus</taxon>
    </lineage>
</organism>
<comment type="subcellular location">
    <subcellularLocation>
        <location evidence="1 12">Cytoplasm</location>
    </subcellularLocation>
</comment>
<evidence type="ECO:0000313" key="16">
    <source>
        <dbReference type="Proteomes" id="UP000002067"/>
    </source>
</evidence>
<dbReference type="Proteomes" id="UP000002067">
    <property type="component" value="Chromosome"/>
</dbReference>
<dbReference type="InterPro" id="IPR029026">
    <property type="entry name" value="tRNA_m1G_MTases_N"/>
</dbReference>
<dbReference type="PANTHER" id="PTHR30027:SF3">
    <property type="entry name" value="16S RRNA (URACIL(1498)-N(3))-METHYLTRANSFERASE"/>
    <property type="match status" value="1"/>
</dbReference>
<keyword evidence="8 12" id="KW-0808">Transferase</keyword>
<dbReference type="KEGG" id="lrh:LGG_01571"/>
<evidence type="ECO:0000256" key="2">
    <source>
        <dbReference type="ARBA" id="ARBA00005528"/>
    </source>
</evidence>
<evidence type="ECO:0000256" key="8">
    <source>
        <dbReference type="ARBA" id="ARBA00022679"/>
    </source>
</evidence>
<dbReference type="InterPro" id="IPR015947">
    <property type="entry name" value="PUA-like_sf"/>
</dbReference>
<dbReference type="Pfam" id="PF20260">
    <property type="entry name" value="PUA_4"/>
    <property type="match status" value="1"/>
</dbReference>
<evidence type="ECO:0000259" key="14">
    <source>
        <dbReference type="Pfam" id="PF20260"/>
    </source>
</evidence>
<keyword evidence="6 12" id="KW-0698">rRNA processing</keyword>
<dbReference type="InterPro" id="IPR029028">
    <property type="entry name" value="Alpha/beta_knot_MTases"/>
</dbReference>
<dbReference type="Pfam" id="PF04452">
    <property type="entry name" value="Methyltrans_RNA"/>
    <property type="match status" value="1"/>
</dbReference>
<dbReference type="RefSeq" id="WP_014569694.1">
    <property type="nucleotide sequence ID" value="NC_013198.1"/>
</dbReference>
<dbReference type="PANTHER" id="PTHR30027">
    <property type="entry name" value="RIBOSOMAL RNA SMALL SUBUNIT METHYLTRANSFERASE E"/>
    <property type="match status" value="1"/>
</dbReference>
<protein>
    <recommendedName>
        <fullName evidence="4 12">Ribosomal RNA small subunit methyltransferase E</fullName>
        <ecNumber evidence="3 12">2.1.1.193</ecNumber>
    </recommendedName>
</protein>
<evidence type="ECO:0000256" key="4">
    <source>
        <dbReference type="ARBA" id="ARBA00013673"/>
    </source>
</evidence>